<dbReference type="InterPro" id="IPR012675">
    <property type="entry name" value="Beta-grasp_dom_sf"/>
</dbReference>
<evidence type="ECO:0000256" key="6">
    <source>
        <dbReference type="ARBA" id="ARBA00023004"/>
    </source>
</evidence>
<feature type="domain" description="2Fe-2S ferredoxin-type" evidence="10">
    <location>
        <begin position="107"/>
        <end position="198"/>
    </location>
</feature>
<evidence type="ECO:0000259" key="10">
    <source>
        <dbReference type="PROSITE" id="PS51085"/>
    </source>
</evidence>
<evidence type="ECO:0000256" key="2">
    <source>
        <dbReference type="ARBA" id="ARBA00022448"/>
    </source>
</evidence>
<protein>
    <submittedName>
        <fullName evidence="11">2Fe-2S iron-sulfur cluster-binding protein</fullName>
    </submittedName>
</protein>
<keyword evidence="12" id="KW-1185">Reference proteome</keyword>
<dbReference type="NCBIfam" id="TIGR02008">
    <property type="entry name" value="fdx_plant"/>
    <property type="match status" value="1"/>
</dbReference>
<dbReference type="Pfam" id="PF00111">
    <property type="entry name" value="Fer2"/>
    <property type="match status" value="1"/>
</dbReference>
<reference evidence="11 12" key="1">
    <citation type="journal article" date="2019" name="Int. J. Syst. Evol. Microbiol.">
        <title>The Global Catalogue of Microorganisms (GCM) 10K type strain sequencing project: providing services to taxonomists for standard genome sequencing and annotation.</title>
        <authorList>
            <consortium name="The Broad Institute Genomics Platform"/>
            <consortium name="The Broad Institute Genome Sequencing Center for Infectious Disease"/>
            <person name="Wu L."/>
            <person name="Ma J."/>
        </authorList>
    </citation>
    <scope>NUCLEOTIDE SEQUENCE [LARGE SCALE GENOMIC DNA]</scope>
    <source>
        <strain evidence="11 12">CGMCC 1.15824</strain>
    </source>
</reference>
<accession>A0ABD5QC00</accession>
<evidence type="ECO:0000256" key="9">
    <source>
        <dbReference type="SAM" id="MobiDB-lite"/>
    </source>
</evidence>
<dbReference type="InterPro" id="IPR001041">
    <property type="entry name" value="2Fe-2S_ferredoxin-type"/>
</dbReference>
<keyword evidence="3" id="KW-0001">2Fe-2S</keyword>
<comment type="cofactor">
    <cofactor evidence="8">
        <name>[2Fe-2S] cluster</name>
        <dbReference type="ChEBI" id="CHEBI:190135"/>
    </cofactor>
</comment>
<evidence type="ECO:0000313" key="12">
    <source>
        <dbReference type="Proteomes" id="UP001595925"/>
    </source>
</evidence>
<keyword evidence="6" id="KW-0408">Iron</keyword>
<evidence type="ECO:0000256" key="1">
    <source>
        <dbReference type="ARBA" id="ARBA00007874"/>
    </source>
</evidence>
<evidence type="ECO:0000256" key="3">
    <source>
        <dbReference type="ARBA" id="ARBA00022714"/>
    </source>
</evidence>
<comment type="caution">
    <text evidence="11">The sequence shown here is derived from an EMBL/GenBank/DDBJ whole genome shotgun (WGS) entry which is preliminary data.</text>
</comment>
<dbReference type="GO" id="GO:0046872">
    <property type="term" value="F:metal ion binding"/>
    <property type="evidence" value="ECO:0007669"/>
    <property type="project" value="UniProtKB-KW"/>
</dbReference>
<proteinExistence type="inferred from homology"/>
<keyword evidence="4" id="KW-0479">Metal-binding</keyword>
<evidence type="ECO:0000256" key="8">
    <source>
        <dbReference type="ARBA" id="ARBA00034078"/>
    </source>
</evidence>
<feature type="region of interest" description="Disordered" evidence="9">
    <location>
        <begin position="47"/>
        <end position="101"/>
    </location>
</feature>
<sequence length="198" mass="20981">MEFSATAFLIGVALAVGAVVLHYLKGTPWTPSEDLSGEVLERRAETVPETDFPEPMNRSIGGGGAVAVGGGEAGGELAEGEEGEGSEGDGATASGPGDIPEDEIEYYEVEWVKEGETIEVANNEPLLDQGEEQGWDLPYACREGSCVSCGARVDGDANDLVEHDNQQMLDENEMSDGYVLTCVAYPRGEFSIETNETP</sequence>
<dbReference type="CDD" id="cd00207">
    <property type="entry name" value="fer2"/>
    <property type="match status" value="1"/>
</dbReference>
<keyword evidence="5" id="KW-0249">Electron transport</keyword>
<dbReference type="PANTHER" id="PTHR43112:SF3">
    <property type="entry name" value="FERREDOXIN-2, CHLOROPLASTIC"/>
    <property type="match status" value="1"/>
</dbReference>
<keyword evidence="2" id="KW-0813">Transport</keyword>
<dbReference type="EMBL" id="JBHSJG010000019">
    <property type="protein sequence ID" value="MFC4987278.1"/>
    <property type="molecule type" value="Genomic_DNA"/>
</dbReference>
<dbReference type="InterPro" id="IPR036010">
    <property type="entry name" value="2Fe-2S_ferredoxin-like_sf"/>
</dbReference>
<dbReference type="SUPFAM" id="SSF54292">
    <property type="entry name" value="2Fe-2S ferredoxin-like"/>
    <property type="match status" value="1"/>
</dbReference>
<dbReference type="GO" id="GO:0051537">
    <property type="term" value="F:2 iron, 2 sulfur cluster binding"/>
    <property type="evidence" value="ECO:0007669"/>
    <property type="project" value="UniProtKB-KW"/>
</dbReference>
<name>A0ABD5QC00_9EURY</name>
<evidence type="ECO:0000313" key="11">
    <source>
        <dbReference type="EMBL" id="MFC4987278.1"/>
    </source>
</evidence>
<dbReference type="PROSITE" id="PS51085">
    <property type="entry name" value="2FE2S_FER_2"/>
    <property type="match status" value="1"/>
</dbReference>
<feature type="compositionally biased region" description="Acidic residues" evidence="9">
    <location>
        <begin position="78"/>
        <end position="87"/>
    </location>
</feature>
<dbReference type="PANTHER" id="PTHR43112">
    <property type="entry name" value="FERREDOXIN"/>
    <property type="match status" value="1"/>
</dbReference>
<comment type="similarity">
    <text evidence="1">Belongs to the 2Fe2S plant-type ferredoxin family.</text>
</comment>
<keyword evidence="7" id="KW-0411">Iron-sulfur</keyword>
<evidence type="ECO:0000256" key="5">
    <source>
        <dbReference type="ARBA" id="ARBA00022982"/>
    </source>
</evidence>
<feature type="compositionally biased region" description="Gly residues" evidence="9">
    <location>
        <begin position="60"/>
        <end position="74"/>
    </location>
</feature>
<evidence type="ECO:0000256" key="4">
    <source>
        <dbReference type="ARBA" id="ARBA00022723"/>
    </source>
</evidence>
<organism evidence="11 12">
    <name type="scientific">Saliphagus infecundisoli</name>
    <dbReference type="NCBI Taxonomy" id="1849069"/>
    <lineage>
        <taxon>Archaea</taxon>
        <taxon>Methanobacteriati</taxon>
        <taxon>Methanobacteriota</taxon>
        <taxon>Stenosarchaea group</taxon>
        <taxon>Halobacteria</taxon>
        <taxon>Halobacteriales</taxon>
        <taxon>Natrialbaceae</taxon>
        <taxon>Saliphagus</taxon>
    </lineage>
</organism>
<gene>
    <name evidence="11" type="ORF">ACFPFO_05755</name>
</gene>
<dbReference type="AlphaFoldDB" id="A0ABD5QC00"/>
<dbReference type="InterPro" id="IPR010241">
    <property type="entry name" value="Fd_pln"/>
</dbReference>
<dbReference type="Proteomes" id="UP001595925">
    <property type="component" value="Unassembled WGS sequence"/>
</dbReference>
<dbReference type="Gene3D" id="3.10.20.30">
    <property type="match status" value="1"/>
</dbReference>
<evidence type="ECO:0000256" key="7">
    <source>
        <dbReference type="ARBA" id="ARBA00023014"/>
    </source>
</evidence>
<dbReference type="RefSeq" id="WP_114577879.1">
    <property type="nucleotide sequence ID" value="NZ_JAIVEF010000008.1"/>
</dbReference>